<evidence type="ECO:0000313" key="2">
    <source>
        <dbReference type="Proteomes" id="UP000595362"/>
    </source>
</evidence>
<organism evidence="1 2">
    <name type="scientific">Micavibrio aeruginosavorus</name>
    <dbReference type="NCBI Taxonomy" id="349221"/>
    <lineage>
        <taxon>Bacteria</taxon>
        <taxon>Pseudomonadati</taxon>
        <taxon>Bdellovibrionota</taxon>
        <taxon>Bdellovibrionia</taxon>
        <taxon>Bdellovibrionales</taxon>
        <taxon>Pseudobdellovibrionaceae</taxon>
        <taxon>Micavibrio</taxon>
    </lineage>
</organism>
<dbReference type="Proteomes" id="UP000595362">
    <property type="component" value="Chromosome"/>
</dbReference>
<dbReference type="EMBL" id="CP066681">
    <property type="protein sequence ID" value="QQG36936.1"/>
    <property type="molecule type" value="Genomic_DNA"/>
</dbReference>
<proteinExistence type="predicted"/>
<dbReference type="AlphaFoldDB" id="A0A7T5UIF3"/>
<evidence type="ECO:0000313" key="1">
    <source>
        <dbReference type="EMBL" id="QQG36936.1"/>
    </source>
</evidence>
<accession>A0A7T5UIF3</accession>
<name>A0A7T5UIF3_9BACT</name>
<sequence length="57" mass="6120">MRGVCKDRFPVIGAVAEAEYLADRLTGAVWSLPGDSAAAPSPERFARWFVKKGLPSA</sequence>
<gene>
    <name evidence="1" type="ORF">HYS17_03965</name>
</gene>
<reference evidence="1 2" key="1">
    <citation type="submission" date="2020-07" db="EMBL/GenBank/DDBJ databases">
        <title>Huge and variable diversity of episymbiotic CPR bacteria and DPANN archaea in groundwater ecosystems.</title>
        <authorList>
            <person name="He C.Y."/>
            <person name="Keren R."/>
            <person name="Whittaker M."/>
            <person name="Farag I.F."/>
            <person name="Doudna J."/>
            <person name="Cate J.H.D."/>
            <person name="Banfield J.F."/>
        </authorList>
    </citation>
    <scope>NUCLEOTIDE SEQUENCE [LARGE SCALE GENOMIC DNA]</scope>
    <source>
        <strain evidence="1">NC_groundwater_70_Ag_B-0.1um_54_66</strain>
    </source>
</reference>
<protein>
    <submittedName>
        <fullName evidence="1">Uncharacterized protein</fullName>
    </submittedName>
</protein>